<keyword evidence="3 6" id="KW-0812">Transmembrane</keyword>
<feature type="transmembrane region" description="Helical" evidence="6">
    <location>
        <begin position="230"/>
        <end position="254"/>
    </location>
</feature>
<keyword evidence="4 6" id="KW-1133">Transmembrane helix</keyword>
<keyword evidence="9" id="KW-1185">Reference proteome</keyword>
<dbReference type="GO" id="GO:0140359">
    <property type="term" value="F:ABC-type transporter activity"/>
    <property type="evidence" value="ECO:0007669"/>
    <property type="project" value="InterPro"/>
</dbReference>
<evidence type="ECO:0000256" key="1">
    <source>
        <dbReference type="ARBA" id="ARBA00004651"/>
    </source>
</evidence>
<name>A0A547QA99_9RHOB</name>
<dbReference type="AlphaFoldDB" id="A0A547QA99"/>
<proteinExistence type="predicted"/>
<feature type="transmembrane region" description="Helical" evidence="6">
    <location>
        <begin position="118"/>
        <end position="141"/>
    </location>
</feature>
<gene>
    <name evidence="8" type="ORF">FEV53_01680</name>
</gene>
<evidence type="ECO:0000256" key="4">
    <source>
        <dbReference type="ARBA" id="ARBA00022989"/>
    </source>
</evidence>
<feature type="transmembrane region" description="Helical" evidence="6">
    <location>
        <begin position="186"/>
        <end position="210"/>
    </location>
</feature>
<dbReference type="Pfam" id="PF12698">
    <property type="entry name" value="ABC2_membrane_3"/>
    <property type="match status" value="1"/>
</dbReference>
<evidence type="ECO:0000256" key="5">
    <source>
        <dbReference type="ARBA" id="ARBA00023136"/>
    </source>
</evidence>
<comment type="caution">
    <text evidence="8">The sequence shown here is derived from an EMBL/GenBank/DDBJ whole genome shotgun (WGS) entry which is preliminary data.</text>
</comment>
<dbReference type="Gene3D" id="3.40.1710.10">
    <property type="entry name" value="abc type-2 transporter like domain"/>
    <property type="match status" value="1"/>
</dbReference>
<feature type="transmembrane region" description="Helical" evidence="6">
    <location>
        <begin position="260"/>
        <end position="282"/>
    </location>
</feature>
<feature type="transmembrane region" description="Helical" evidence="6">
    <location>
        <begin position="21"/>
        <end position="38"/>
    </location>
</feature>
<dbReference type="OrthoDB" id="9811522at2"/>
<keyword evidence="5 6" id="KW-0472">Membrane</keyword>
<comment type="subcellular location">
    <subcellularLocation>
        <location evidence="1">Cell membrane</location>
        <topology evidence="1">Multi-pass membrane protein</topology>
    </subcellularLocation>
</comment>
<feature type="domain" description="ABC-2 type transporter transmembrane" evidence="7">
    <location>
        <begin position="22"/>
        <end position="368"/>
    </location>
</feature>
<evidence type="ECO:0000313" key="9">
    <source>
        <dbReference type="Proteomes" id="UP000318590"/>
    </source>
</evidence>
<accession>A0A547QA99</accession>
<evidence type="ECO:0000256" key="6">
    <source>
        <dbReference type="SAM" id="Phobius"/>
    </source>
</evidence>
<sequence length="384" mass="41756">MFSAMFRIMKDEWRKIVEEKLILAVFVGTIILYGAYYPQPYTTQVLRDAPIGVVDLDDTSVTRQITRDIDASADAEVVMKLPDVTAAKRALFERKITGYVYFPEKFEERLLGGQQSPLAFYGDAAFFLVYSQAFAAVSSAAQKTGVETSVVRLAEMGFGSSATAVAAPITANFVSVYNPAKGYNTYVVPAAFLLILQQILLMGVGFLNTFPRQNESVSEINAFAKTTAKLMSYSVPAVFLYFMATTVVPAVYGVPRIGGFWAGMLIAVPYALSIAALGLIFAAIFKKPLAVQMACNCLGMPFFFIAGIPYPAEVMPDAFRLLIKAVPSSTGIDATVRVNQMGAELKDVSQQIMILVALSAVYYLLAVIAIDRRDKRRAADASSG</sequence>
<dbReference type="InterPro" id="IPR051449">
    <property type="entry name" value="ABC-2_transporter_component"/>
</dbReference>
<evidence type="ECO:0000256" key="3">
    <source>
        <dbReference type="ARBA" id="ARBA00022692"/>
    </source>
</evidence>
<dbReference type="GO" id="GO:0005886">
    <property type="term" value="C:plasma membrane"/>
    <property type="evidence" value="ECO:0007669"/>
    <property type="project" value="UniProtKB-SubCell"/>
</dbReference>
<dbReference type="PANTHER" id="PTHR30294">
    <property type="entry name" value="MEMBRANE COMPONENT OF ABC TRANSPORTER YHHJ-RELATED"/>
    <property type="match status" value="1"/>
</dbReference>
<dbReference type="InterPro" id="IPR013525">
    <property type="entry name" value="ABC2_TM"/>
</dbReference>
<dbReference type="RefSeq" id="WP_142833085.1">
    <property type="nucleotide sequence ID" value="NZ_VFSV01000002.1"/>
</dbReference>
<reference evidence="8 9" key="1">
    <citation type="submission" date="2019-06" db="EMBL/GenBank/DDBJ databases">
        <title>Paenimaribius caenipelagi gen. nov., sp. nov., isolated from a tidal flat.</title>
        <authorList>
            <person name="Yoon J.-H."/>
        </authorList>
    </citation>
    <scope>NUCLEOTIDE SEQUENCE [LARGE SCALE GENOMIC DNA]</scope>
    <source>
        <strain evidence="8 9">JBTF-M29</strain>
    </source>
</reference>
<evidence type="ECO:0000313" key="8">
    <source>
        <dbReference type="EMBL" id="TRD23294.1"/>
    </source>
</evidence>
<evidence type="ECO:0000259" key="7">
    <source>
        <dbReference type="Pfam" id="PF12698"/>
    </source>
</evidence>
<protein>
    <submittedName>
        <fullName evidence="8">ABC transporter permease</fullName>
    </submittedName>
</protein>
<feature type="transmembrane region" description="Helical" evidence="6">
    <location>
        <begin position="153"/>
        <end position="174"/>
    </location>
</feature>
<dbReference type="EMBL" id="VFSV01000002">
    <property type="protein sequence ID" value="TRD23294.1"/>
    <property type="molecule type" value="Genomic_DNA"/>
</dbReference>
<dbReference type="Proteomes" id="UP000318590">
    <property type="component" value="Unassembled WGS sequence"/>
</dbReference>
<feature type="transmembrane region" description="Helical" evidence="6">
    <location>
        <begin position="352"/>
        <end position="370"/>
    </location>
</feature>
<keyword evidence="2" id="KW-1003">Cell membrane</keyword>
<organism evidence="8 9">
    <name type="scientific">Palleronia caenipelagi</name>
    <dbReference type="NCBI Taxonomy" id="2489174"/>
    <lineage>
        <taxon>Bacteria</taxon>
        <taxon>Pseudomonadati</taxon>
        <taxon>Pseudomonadota</taxon>
        <taxon>Alphaproteobacteria</taxon>
        <taxon>Rhodobacterales</taxon>
        <taxon>Roseobacteraceae</taxon>
        <taxon>Palleronia</taxon>
    </lineage>
</organism>
<feature type="transmembrane region" description="Helical" evidence="6">
    <location>
        <begin position="289"/>
        <end position="312"/>
    </location>
</feature>
<dbReference type="PANTHER" id="PTHR30294:SF46">
    <property type="entry name" value="ABC TRANSPORTER PERMEASE"/>
    <property type="match status" value="1"/>
</dbReference>
<evidence type="ECO:0000256" key="2">
    <source>
        <dbReference type="ARBA" id="ARBA00022475"/>
    </source>
</evidence>